<proteinExistence type="predicted"/>
<keyword evidence="1" id="KW-0175">Coiled coil</keyword>
<accession>A0A290HBS3</accession>
<feature type="coiled-coil region" evidence="1">
    <location>
        <begin position="26"/>
        <end position="112"/>
    </location>
</feature>
<dbReference type="KEGG" id="sulj:SJPD1_0794"/>
<keyword evidence="2" id="KW-0732">Signal</keyword>
<dbReference type="EMBL" id="CP023275">
    <property type="protein sequence ID" value="ATB68907.1"/>
    <property type="molecule type" value="Genomic_DNA"/>
</dbReference>
<evidence type="ECO:0000313" key="3">
    <source>
        <dbReference type="EMBL" id="ATB68907.1"/>
    </source>
</evidence>
<dbReference type="Proteomes" id="UP000217349">
    <property type="component" value="Chromosome"/>
</dbReference>
<evidence type="ECO:0000313" key="4">
    <source>
        <dbReference type="Proteomes" id="UP000217349"/>
    </source>
</evidence>
<protein>
    <submittedName>
        <fullName evidence="3">Periplasmic protein</fullName>
    </submittedName>
</protein>
<reference evidence="4" key="1">
    <citation type="submission" date="2017-09" db="EMBL/GenBank/DDBJ databases">
        <title>The complete genome of Sulfurospirillum sp. JPD-1.</title>
        <authorList>
            <person name="Goris T."/>
        </authorList>
    </citation>
    <scope>NUCLEOTIDE SEQUENCE [LARGE SCALE GENOMIC DNA]</scope>
    <source>
        <strain evidence="4">JPD-1</strain>
    </source>
</reference>
<sequence>MKLGLLSGVALFLPLILLAASSGNTAQKIDEKAKTLQEKMQTEKQIHGKLQDIANDIVNEEKDIEKIKDKIEELSRTINDSQEVVQQKSEYLDKLTKDTQALSSQKKGLEQKIIKIIAEDFSFYLVSDSDYLDNEDGILVDEVLQKMDTIMRKEFGKLAADYKQVNDQIYSQSQEIKTIHGEIQSSKSKKDELVALEKKRESSILALNTKKKVTKNS</sequence>
<name>A0A290HBS3_9BACT</name>
<evidence type="ECO:0000256" key="2">
    <source>
        <dbReference type="SAM" id="SignalP"/>
    </source>
</evidence>
<dbReference type="AlphaFoldDB" id="A0A290HBS3"/>
<feature type="signal peptide" evidence="2">
    <location>
        <begin position="1"/>
        <end position="19"/>
    </location>
</feature>
<evidence type="ECO:0000256" key="1">
    <source>
        <dbReference type="SAM" id="Coils"/>
    </source>
</evidence>
<feature type="chain" id="PRO_5012516108" evidence="2">
    <location>
        <begin position="20"/>
        <end position="217"/>
    </location>
</feature>
<organism evidence="3 4">
    <name type="scientific">Sulfurospirillum diekertiae</name>
    <dbReference type="NCBI Taxonomy" id="1854492"/>
    <lineage>
        <taxon>Bacteria</taxon>
        <taxon>Pseudomonadati</taxon>
        <taxon>Campylobacterota</taxon>
        <taxon>Epsilonproteobacteria</taxon>
        <taxon>Campylobacterales</taxon>
        <taxon>Sulfurospirillaceae</taxon>
        <taxon>Sulfurospirillum</taxon>
    </lineage>
</organism>
<dbReference type="RefSeq" id="WP_096046050.1">
    <property type="nucleotide sequence ID" value="NZ_CP023275.1"/>
</dbReference>
<gene>
    <name evidence="3" type="ORF">SJPD1_0794</name>
</gene>